<evidence type="ECO:0000256" key="3">
    <source>
        <dbReference type="ARBA" id="ARBA00022475"/>
    </source>
</evidence>
<dbReference type="Gene3D" id="3.40.190.10">
    <property type="entry name" value="Periplasmic binding protein-like II"/>
    <property type="match status" value="2"/>
</dbReference>
<comment type="subcellular location">
    <subcellularLocation>
        <location evidence="1">Endomembrane system</location>
    </subcellularLocation>
</comment>
<reference evidence="6 7" key="1">
    <citation type="submission" date="2018-06" db="EMBL/GenBank/DDBJ databases">
        <title>Genomic Encyclopedia of Type Strains, Phase IV (KMG-IV): sequencing the most valuable type-strain genomes for metagenomic binning, comparative biology and taxonomic classification.</title>
        <authorList>
            <person name="Goeker M."/>
        </authorList>
    </citation>
    <scope>NUCLEOTIDE SEQUENCE [LARGE SCALE GENOMIC DNA]</scope>
    <source>
        <strain evidence="6 7">DSM 25532</strain>
    </source>
</reference>
<accession>A0A366HU75</accession>
<dbReference type="EMBL" id="QNRR01000001">
    <property type="protein sequence ID" value="RBP47647.1"/>
    <property type="molecule type" value="Genomic_DNA"/>
</dbReference>
<dbReference type="GO" id="GO:0005524">
    <property type="term" value="F:ATP binding"/>
    <property type="evidence" value="ECO:0007669"/>
    <property type="project" value="UniProtKB-KW"/>
</dbReference>
<evidence type="ECO:0000256" key="2">
    <source>
        <dbReference type="ARBA" id="ARBA00022448"/>
    </source>
</evidence>
<dbReference type="CDD" id="cd13553">
    <property type="entry name" value="PBP2_NrtA_CpmA_like"/>
    <property type="match status" value="1"/>
</dbReference>
<name>A0A366HU75_9BACT</name>
<evidence type="ECO:0000313" key="7">
    <source>
        <dbReference type="Proteomes" id="UP000253426"/>
    </source>
</evidence>
<dbReference type="PANTHER" id="PTHR30024">
    <property type="entry name" value="ALIPHATIC SULFONATES-BINDING PROTEIN-RELATED"/>
    <property type="match status" value="1"/>
</dbReference>
<proteinExistence type="predicted"/>
<keyword evidence="4" id="KW-0997">Cell inner membrane</keyword>
<keyword evidence="6" id="KW-0547">Nucleotide-binding</keyword>
<evidence type="ECO:0000313" key="6">
    <source>
        <dbReference type="EMBL" id="RBP47647.1"/>
    </source>
</evidence>
<evidence type="ECO:0000256" key="1">
    <source>
        <dbReference type="ARBA" id="ARBA00004308"/>
    </source>
</evidence>
<evidence type="ECO:0000256" key="5">
    <source>
        <dbReference type="ARBA" id="ARBA00023136"/>
    </source>
</evidence>
<dbReference type="Pfam" id="PF13379">
    <property type="entry name" value="NMT1_2"/>
    <property type="match status" value="1"/>
</dbReference>
<dbReference type="RefSeq" id="WP_170156789.1">
    <property type="nucleotide sequence ID" value="NZ_QNRR01000001.1"/>
</dbReference>
<keyword evidence="5" id="KW-0472">Membrane</keyword>
<organism evidence="6 7">
    <name type="scientific">Roseimicrobium gellanilyticum</name>
    <dbReference type="NCBI Taxonomy" id="748857"/>
    <lineage>
        <taxon>Bacteria</taxon>
        <taxon>Pseudomonadati</taxon>
        <taxon>Verrucomicrobiota</taxon>
        <taxon>Verrucomicrobiia</taxon>
        <taxon>Verrucomicrobiales</taxon>
        <taxon>Verrucomicrobiaceae</taxon>
        <taxon>Roseimicrobium</taxon>
    </lineage>
</organism>
<sequence length="370" mass="40559">MTKHSKHHSPSSIRGRRGPVRIGFIALADCAPLLVADALGFFAKHDVEVELHREVGWATIREKILYRQIDAAHAVTGLGLSLRLGLGGATCRTIAPFIFNLHGNAITLSMDLWRRGVRDAASLGKLIRSTPQRLITLGIVARTSTHNFMLRRWLQSGGINPDRDVRLVVLPPTQMAGSLAAGLIDGYCVGEPWNSAAVARGIGWCPATSEDLMPGHPEKVLLTTEDYAHDHPAEIRSVIRALYEACQFCDRMDNRARVVEILIGSGHVRADRDVLKLSLIGPFDDGTSRRRAAENFHIFHRGDANAPSRAKAEWLLGEFITHGLIAPEAREHAREEVLRCCSPELFHDALTSPASTTRSKSKAALQPALA</sequence>
<dbReference type="GO" id="GO:0012505">
    <property type="term" value="C:endomembrane system"/>
    <property type="evidence" value="ECO:0007669"/>
    <property type="project" value="UniProtKB-SubCell"/>
</dbReference>
<dbReference type="InterPro" id="IPR044527">
    <property type="entry name" value="NrtA/CpmA_ABC-bd_dom"/>
</dbReference>
<dbReference type="SUPFAM" id="SSF53850">
    <property type="entry name" value="Periplasmic binding protein-like II"/>
    <property type="match status" value="1"/>
</dbReference>
<keyword evidence="6" id="KW-0067">ATP-binding</keyword>
<keyword evidence="2" id="KW-0813">Transport</keyword>
<dbReference type="PANTHER" id="PTHR30024:SF43">
    <property type="entry name" value="BLL4572 PROTEIN"/>
    <property type="match status" value="1"/>
</dbReference>
<gene>
    <name evidence="6" type="ORF">DES53_101444</name>
</gene>
<evidence type="ECO:0000256" key="4">
    <source>
        <dbReference type="ARBA" id="ARBA00022519"/>
    </source>
</evidence>
<comment type="caution">
    <text evidence="6">The sequence shown here is derived from an EMBL/GenBank/DDBJ whole genome shotgun (WGS) entry which is preliminary data.</text>
</comment>
<dbReference type="Proteomes" id="UP000253426">
    <property type="component" value="Unassembled WGS sequence"/>
</dbReference>
<protein>
    <submittedName>
        <fullName evidence="6">NitT/TauT family transport system ATP-binding protein</fullName>
    </submittedName>
</protein>
<dbReference type="AlphaFoldDB" id="A0A366HU75"/>
<keyword evidence="7" id="KW-1185">Reference proteome</keyword>
<keyword evidence="3" id="KW-1003">Cell membrane</keyword>